<evidence type="ECO:0000256" key="1">
    <source>
        <dbReference type="SAM" id="MobiDB-lite"/>
    </source>
</evidence>
<accession>A0A080ZXT3</accession>
<comment type="caution">
    <text evidence="2">The sequence shown here is derived from an EMBL/GenBank/DDBJ whole genome shotgun (WGS) entry which is preliminary data.</text>
</comment>
<organism evidence="2 3">
    <name type="scientific">Phytophthora nicotianae P1976</name>
    <dbReference type="NCBI Taxonomy" id="1317066"/>
    <lineage>
        <taxon>Eukaryota</taxon>
        <taxon>Sar</taxon>
        <taxon>Stramenopiles</taxon>
        <taxon>Oomycota</taxon>
        <taxon>Peronosporomycetes</taxon>
        <taxon>Peronosporales</taxon>
        <taxon>Peronosporaceae</taxon>
        <taxon>Phytophthora</taxon>
    </lineage>
</organism>
<name>A0A080ZXT3_PHYNI</name>
<gene>
    <name evidence="2" type="ORF">F444_12242</name>
</gene>
<dbReference type="AlphaFoldDB" id="A0A080ZXT3"/>
<feature type="region of interest" description="Disordered" evidence="1">
    <location>
        <begin position="218"/>
        <end position="251"/>
    </location>
</feature>
<evidence type="ECO:0000313" key="3">
    <source>
        <dbReference type="Proteomes" id="UP000028582"/>
    </source>
</evidence>
<dbReference type="OrthoDB" id="127824at2759"/>
<reference evidence="2 3" key="1">
    <citation type="submission" date="2013-11" db="EMBL/GenBank/DDBJ databases">
        <title>The Genome Sequence of Phytophthora parasitica P1976.</title>
        <authorList>
            <consortium name="The Broad Institute Genomics Platform"/>
            <person name="Russ C."/>
            <person name="Tyler B."/>
            <person name="Panabieres F."/>
            <person name="Shan W."/>
            <person name="Tripathy S."/>
            <person name="Grunwald N."/>
            <person name="Machado M."/>
            <person name="Johnson C.S."/>
            <person name="Walker B."/>
            <person name="Young S."/>
            <person name="Zeng Q."/>
            <person name="Gargeya S."/>
            <person name="Fitzgerald M."/>
            <person name="Haas B."/>
            <person name="Abouelleil A."/>
            <person name="Allen A.W."/>
            <person name="Alvarado L."/>
            <person name="Arachchi H.M."/>
            <person name="Berlin A.M."/>
            <person name="Chapman S.B."/>
            <person name="Gainer-Dewar J."/>
            <person name="Goldberg J."/>
            <person name="Griggs A."/>
            <person name="Gujja S."/>
            <person name="Hansen M."/>
            <person name="Howarth C."/>
            <person name="Imamovic A."/>
            <person name="Ireland A."/>
            <person name="Larimer J."/>
            <person name="McCowan C."/>
            <person name="Murphy C."/>
            <person name="Pearson M."/>
            <person name="Poon T.W."/>
            <person name="Priest M."/>
            <person name="Roberts A."/>
            <person name="Saif S."/>
            <person name="Shea T."/>
            <person name="Sisk P."/>
            <person name="Sykes S."/>
            <person name="Wortman J."/>
            <person name="Nusbaum C."/>
            <person name="Birren B."/>
        </authorList>
    </citation>
    <scope>NUCLEOTIDE SEQUENCE [LARGE SCALE GENOMIC DNA]</scope>
    <source>
        <strain evidence="2 3">P1976</strain>
    </source>
</reference>
<evidence type="ECO:0000313" key="2">
    <source>
        <dbReference type="EMBL" id="ETO71444.1"/>
    </source>
</evidence>
<protein>
    <submittedName>
        <fullName evidence="2">Uncharacterized protein</fullName>
    </submittedName>
</protein>
<sequence>MFSGTHTDSNSWSLPNSRNELPPVAVRILRASDFGSPLVRARGDFIPSAVYSLAAHRLYPFLLSPEGRGTTPMAFVLRMRLLDARFGRFGITIMHFLRADRAAQLAAGSSDANYSLEFGANVAPPQAPSCRNYHDLIGTHGSRAVPSSRLRDMDEDPEHSPELVKHTLDEVNQFIGSTFILLSSDSPTWWRDFCASAHRITFTSPSWAIALSSTWSAPTAATRSSPPVRAANGHRQVTGGGGENSQPRPSAIPQKYRSLIPRNADGQEPCLRFFGGGMCYGGTAATCGSRTRVHTWPEDLPPALMEYITKRFGHRDAGNRRRN</sequence>
<dbReference type="Proteomes" id="UP000028582">
    <property type="component" value="Unassembled WGS sequence"/>
</dbReference>
<dbReference type="EMBL" id="ANJA01002201">
    <property type="protein sequence ID" value="ETO71444.1"/>
    <property type="molecule type" value="Genomic_DNA"/>
</dbReference>
<proteinExistence type="predicted"/>